<accession>A0ACB7V4W7</accession>
<organism evidence="1 2">
    <name type="scientific">Dioscorea alata</name>
    <name type="common">Purple yam</name>
    <dbReference type="NCBI Taxonomy" id="55571"/>
    <lineage>
        <taxon>Eukaryota</taxon>
        <taxon>Viridiplantae</taxon>
        <taxon>Streptophyta</taxon>
        <taxon>Embryophyta</taxon>
        <taxon>Tracheophyta</taxon>
        <taxon>Spermatophyta</taxon>
        <taxon>Magnoliopsida</taxon>
        <taxon>Liliopsida</taxon>
        <taxon>Dioscoreales</taxon>
        <taxon>Dioscoreaceae</taxon>
        <taxon>Dioscorea</taxon>
    </lineage>
</organism>
<proteinExistence type="predicted"/>
<comment type="caution">
    <text evidence="1">The sequence shown here is derived from an EMBL/GenBank/DDBJ whole genome shotgun (WGS) entry which is preliminary data.</text>
</comment>
<dbReference type="EMBL" id="CM037021">
    <property type="protein sequence ID" value="KAH7668535.1"/>
    <property type="molecule type" value="Genomic_DNA"/>
</dbReference>
<protein>
    <submittedName>
        <fullName evidence="1">Glucuronyl-galactosyl-proteoglycan 4-alpha-N-acetylglucosaminyltransferase protein</fullName>
        <ecNumber evidence="1">2.4.1.223</ecNumber>
    </submittedName>
</protein>
<dbReference type="Proteomes" id="UP000827976">
    <property type="component" value="Chromosome 11"/>
</dbReference>
<evidence type="ECO:0000313" key="1">
    <source>
        <dbReference type="EMBL" id="KAH7668535.1"/>
    </source>
</evidence>
<evidence type="ECO:0000313" key="2">
    <source>
        <dbReference type="Proteomes" id="UP000827976"/>
    </source>
</evidence>
<dbReference type="EC" id="2.4.1.223" evidence="1"/>
<keyword evidence="2" id="KW-1185">Reference proteome</keyword>
<gene>
    <name evidence="1" type="ORF">IHE45_11G016600</name>
</gene>
<keyword evidence="1" id="KW-0808">Transferase</keyword>
<sequence length="355" mass="40124">MEWTISMATAAIPGLSSGGAGRDSPAKEKLFSRAPPLPLLLLRARNLRSVRARSRAVLFAVLSLLLLLLLSRRLRPFVAWKNPHDSSASAPSRGGYAVLINTWQRNSLLKQVVSHYASCSRAEAIHVVWSEINPPSDSLKAHLEKLVLSKSHGVHKPSFRFELCEEDNLNNRFKPIEDLKNDAVFSVDDDVIVPCPTLDFAFTVWQSSSDTMVGFVPRTHWLVKKDGLAYYTYGGWWSVWWMGTYSMVLSKAAFFHRKYLDLYTHKMPSSIHDYVTRERNCEDIAMSLLIANASGAPPVWVKGDLYEIGSSGISSLKGHNERRNKCLNDFISLYETMPLVSTSMKAVDTRQEWFW</sequence>
<name>A0ACB7V4W7_DIOAL</name>
<keyword evidence="1" id="KW-0328">Glycosyltransferase</keyword>
<reference evidence="2" key="1">
    <citation type="journal article" date="2022" name="Nat. Commun.">
        <title>Chromosome evolution and the genetic basis of agronomically important traits in greater yam.</title>
        <authorList>
            <person name="Bredeson J.V."/>
            <person name="Lyons J.B."/>
            <person name="Oniyinde I.O."/>
            <person name="Okereke N.R."/>
            <person name="Kolade O."/>
            <person name="Nnabue I."/>
            <person name="Nwadili C.O."/>
            <person name="Hribova E."/>
            <person name="Parker M."/>
            <person name="Nwogha J."/>
            <person name="Shu S."/>
            <person name="Carlson J."/>
            <person name="Kariba R."/>
            <person name="Muthemba S."/>
            <person name="Knop K."/>
            <person name="Barton G.J."/>
            <person name="Sherwood A.V."/>
            <person name="Lopez-Montes A."/>
            <person name="Asiedu R."/>
            <person name="Jamnadass R."/>
            <person name="Muchugi A."/>
            <person name="Goodstein D."/>
            <person name="Egesi C.N."/>
            <person name="Featherston J."/>
            <person name="Asfaw A."/>
            <person name="Simpson G.G."/>
            <person name="Dolezel J."/>
            <person name="Hendre P.S."/>
            <person name="Van Deynze A."/>
            <person name="Kumar P.L."/>
            <person name="Obidiegwu J.E."/>
            <person name="Bhattacharjee R."/>
            <person name="Rokhsar D.S."/>
        </authorList>
    </citation>
    <scope>NUCLEOTIDE SEQUENCE [LARGE SCALE GENOMIC DNA]</scope>
    <source>
        <strain evidence="2">cv. TDa95/00328</strain>
    </source>
</reference>